<dbReference type="SUPFAM" id="SSF103473">
    <property type="entry name" value="MFS general substrate transporter"/>
    <property type="match status" value="1"/>
</dbReference>
<dbReference type="PANTHER" id="PTHR43528">
    <property type="entry name" value="ALPHA-KETOGLUTARATE PERMEASE"/>
    <property type="match status" value="1"/>
</dbReference>
<gene>
    <name evidence="14" type="ORF">D1832_04690</name>
</gene>
<feature type="transmembrane region" description="Helical" evidence="12">
    <location>
        <begin position="309"/>
        <end position="330"/>
    </location>
</feature>
<dbReference type="PROSITE" id="PS50850">
    <property type="entry name" value="MFS"/>
    <property type="match status" value="1"/>
</dbReference>
<feature type="transmembrane region" description="Helical" evidence="12">
    <location>
        <begin position="366"/>
        <end position="384"/>
    </location>
</feature>
<protein>
    <recommendedName>
        <fullName evidence="10">Putative proline/betaine transporter</fullName>
    </recommendedName>
</protein>
<dbReference type="PANTHER" id="PTHR43528:SF1">
    <property type="entry name" value="ALPHA-KETOGLUTARATE PERMEASE"/>
    <property type="match status" value="1"/>
</dbReference>
<dbReference type="EMBL" id="QWLM01000004">
    <property type="protein sequence ID" value="RHW46552.1"/>
    <property type="molecule type" value="Genomic_DNA"/>
</dbReference>
<evidence type="ECO:0000313" key="15">
    <source>
        <dbReference type="Proteomes" id="UP000285376"/>
    </source>
</evidence>
<accession>A0A417Z7G9</accession>
<feature type="compositionally biased region" description="Basic and acidic residues" evidence="11">
    <location>
        <begin position="474"/>
        <end position="517"/>
    </location>
</feature>
<dbReference type="Pfam" id="PF00083">
    <property type="entry name" value="Sugar_tr"/>
    <property type="match status" value="1"/>
</dbReference>
<evidence type="ECO:0000256" key="7">
    <source>
        <dbReference type="ARBA" id="ARBA00022989"/>
    </source>
</evidence>
<dbReference type="Gene3D" id="1.20.1250.20">
    <property type="entry name" value="MFS general substrate transporter like domains"/>
    <property type="match status" value="2"/>
</dbReference>
<feature type="transmembrane region" description="Helical" evidence="12">
    <location>
        <begin position="276"/>
        <end position="297"/>
    </location>
</feature>
<keyword evidence="4" id="KW-1003">Cell membrane</keyword>
<keyword evidence="6" id="KW-0769">Symport</keyword>
<evidence type="ECO:0000256" key="11">
    <source>
        <dbReference type="SAM" id="MobiDB-lite"/>
    </source>
</evidence>
<evidence type="ECO:0000259" key="13">
    <source>
        <dbReference type="PROSITE" id="PS50850"/>
    </source>
</evidence>
<evidence type="ECO:0000256" key="10">
    <source>
        <dbReference type="ARBA" id="ARBA00039918"/>
    </source>
</evidence>
<evidence type="ECO:0000256" key="6">
    <source>
        <dbReference type="ARBA" id="ARBA00022847"/>
    </source>
</evidence>
<dbReference type="RefSeq" id="WP_118912842.1">
    <property type="nucleotide sequence ID" value="NZ_CBCRVH010000003.1"/>
</dbReference>
<dbReference type="PROSITE" id="PS00216">
    <property type="entry name" value="SUGAR_TRANSPORT_1"/>
    <property type="match status" value="1"/>
</dbReference>
<evidence type="ECO:0000256" key="9">
    <source>
        <dbReference type="ARBA" id="ARBA00037295"/>
    </source>
</evidence>
<dbReference type="InterPro" id="IPR051084">
    <property type="entry name" value="H+-coupled_symporters"/>
</dbReference>
<feature type="transmembrane region" description="Helical" evidence="12">
    <location>
        <begin position="176"/>
        <end position="199"/>
    </location>
</feature>
<evidence type="ECO:0000256" key="5">
    <source>
        <dbReference type="ARBA" id="ARBA00022692"/>
    </source>
</evidence>
<feature type="transmembrane region" description="Helical" evidence="12">
    <location>
        <begin position="79"/>
        <end position="99"/>
    </location>
</feature>
<organism evidence="14 15">
    <name type="scientific">Dermacoccus abyssi</name>
    <dbReference type="NCBI Taxonomy" id="322596"/>
    <lineage>
        <taxon>Bacteria</taxon>
        <taxon>Bacillati</taxon>
        <taxon>Actinomycetota</taxon>
        <taxon>Actinomycetes</taxon>
        <taxon>Micrococcales</taxon>
        <taxon>Dermacoccaceae</taxon>
        <taxon>Dermacoccus</taxon>
    </lineage>
</organism>
<reference evidence="14 15" key="1">
    <citation type="submission" date="2018-08" db="EMBL/GenBank/DDBJ databases">
        <title>Whole genome sequence analysis of Dermacoccus abyssi bacteria isolated from Deep Mariana trench Micromonospora spp reveals genes involved in the environmental adaptation and production of secondary metabolites.</title>
        <authorList>
            <person name="Abdel-Mageed W.M."/>
            <person name="Lehri B."/>
            <person name="Nouioui I."/>
            <person name="Goodfellow I."/>
            <person name="Jaspars M."/>
            <person name="Karlyshev A."/>
        </authorList>
    </citation>
    <scope>NUCLEOTIDE SEQUENCE [LARGE SCALE GENOMIC DNA]</scope>
    <source>
        <strain evidence="14 15">MT1.1</strain>
    </source>
</reference>
<evidence type="ECO:0000256" key="2">
    <source>
        <dbReference type="ARBA" id="ARBA00008240"/>
    </source>
</evidence>
<evidence type="ECO:0000313" key="14">
    <source>
        <dbReference type="EMBL" id="RHW46552.1"/>
    </source>
</evidence>
<dbReference type="PROSITE" id="PS00217">
    <property type="entry name" value="SUGAR_TRANSPORT_2"/>
    <property type="match status" value="1"/>
</dbReference>
<feature type="transmembrane region" description="Helical" evidence="12">
    <location>
        <begin position="342"/>
        <end position="360"/>
    </location>
</feature>
<feature type="region of interest" description="Disordered" evidence="11">
    <location>
        <begin position="1"/>
        <end position="22"/>
    </location>
</feature>
<comment type="similarity">
    <text evidence="2">Belongs to the major facilitator superfamily. Metabolite:H+ Symporter (MHS) family (TC 2.A.1.6) family.</text>
</comment>
<keyword evidence="8 12" id="KW-0472">Membrane</keyword>
<comment type="function">
    <text evidence="9">May be a proton symporter involved in the uptake of osmolytes such as proline and glycine betaine.</text>
</comment>
<feature type="region of interest" description="Disordered" evidence="11">
    <location>
        <begin position="460"/>
        <end position="517"/>
    </location>
</feature>
<feature type="transmembrane region" description="Helical" evidence="12">
    <location>
        <begin position="211"/>
        <end position="230"/>
    </location>
</feature>
<evidence type="ECO:0000256" key="8">
    <source>
        <dbReference type="ARBA" id="ARBA00023136"/>
    </source>
</evidence>
<keyword evidence="7 12" id="KW-1133">Transmembrane helix</keyword>
<feature type="domain" description="Major facilitator superfamily (MFS) profile" evidence="13">
    <location>
        <begin position="38"/>
        <end position="457"/>
    </location>
</feature>
<dbReference type="Proteomes" id="UP000285376">
    <property type="component" value="Unassembled WGS sequence"/>
</dbReference>
<proteinExistence type="inferred from homology"/>
<name>A0A417Z7G9_9MICO</name>
<feature type="transmembrane region" description="Helical" evidence="12">
    <location>
        <begin position="111"/>
        <end position="129"/>
    </location>
</feature>
<dbReference type="GO" id="GO:0015293">
    <property type="term" value="F:symporter activity"/>
    <property type="evidence" value="ECO:0007669"/>
    <property type="project" value="UniProtKB-KW"/>
</dbReference>
<evidence type="ECO:0000256" key="1">
    <source>
        <dbReference type="ARBA" id="ARBA00004651"/>
    </source>
</evidence>
<dbReference type="FunFam" id="1.20.1250.20:FF:000001">
    <property type="entry name" value="Dicarboxylate MFS transporter"/>
    <property type="match status" value="1"/>
</dbReference>
<dbReference type="InterPro" id="IPR020846">
    <property type="entry name" value="MFS_dom"/>
</dbReference>
<comment type="subcellular location">
    <subcellularLocation>
        <location evidence="1">Cell membrane</location>
        <topology evidence="1">Multi-pass membrane protein</topology>
    </subcellularLocation>
</comment>
<dbReference type="InterPro" id="IPR005828">
    <property type="entry name" value="MFS_sugar_transport-like"/>
</dbReference>
<keyword evidence="3" id="KW-0813">Transport</keyword>
<dbReference type="GO" id="GO:0005886">
    <property type="term" value="C:plasma membrane"/>
    <property type="evidence" value="ECO:0007669"/>
    <property type="project" value="UniProtKB-SubCell"/>
</dbReference>
<feature type="transmembrane region" description="Helical" evidence="12">
    <location>
        <begin position="435"/>
        <end position="452"/>
    </location>
</feature>
<feature type="transmembrane region" description="Helical" evidence="12">
    <location>
        <begin position="396"/>
        <end position="415"/>
    </location>
</feature>
<dbReference type="InterPro" id="IPR036259">
    <property type="entry name" value="MFS_trans_sf"/>
</dbReference>
<evidence type="ECO:0000256" key="12">
    <source>
        <dbReference type="SAM" id="Phobius"/>
    </source>
</evidence>
<comment type="caution">
    <text evidence="14">The sequence shown here is derived from an EMBL/GenBank/DDBJ whole genome shotgun (WGS) entry which is preliminary data.</text>
</comment>
<dbReference type="AlphaFoldDB" id="A0A417Z7G9"/>
<sequence>MSDVRQAAGSVGDGPHGAHPELEVDHVTVVEKGPLKKAISGATMGNLMEWYDFGIYGYLAATMTKVFQPENTDQTTGMIITYAVFAVSFLARPFGGMFFGPLGDKIGRQKTLAITMIAMSLGTGLIGLLPSFATAGWWAFAALIVLKMVQGFSTGGEYSGATTFVAEYSPDKKRGYLASFLDTGSYLGFAIGAAVVAALSFGVGDDAMLDWGWRVPFLLAIPFGLLALWFRMKIEESPTFESTQAANAAAEKHDEIDESQTQLGLIGIVKHHWRPLLIAMALVGATNTAGYSLTSYMPGYLESNHDYTTLGAATATIPALIALSLAVPFVGKLSDKIGRKPVYWIAIISTLVFTYPAYLMMENKSLVWLSMLMLAFSVTFYVAMSASTLPALFPTASRFGGMALSYNIAVSLFGGTAPTISESLVKLTGSKASPALYTMFFAVLGGIALIGMKESARRPLPGSMPTVGSEEEAKELVETQHDNPDLDHDELPFHAHDVANAEAEGEHLGDGKKPAGV</sequence>
<dbReference type="InterPro" id="IPR005829">
    <property type="entry name" value="Sugar_transporter_CS"/>
</dbReference>
<evidence type="ECO:0000256" key="3">
    <source>
        <dbReference type="ARBA" id="ARBA00022448"/>
    </source>
</evidence>
<evidence type="ECO:0000256" key="4">
    <source>
        <dbReference type="ARBA" id="ARBA00022475"/>
    </source>
</evidence>
<keyword evidence="5 12" id="KW-0812">Transmembrane</keyword>